<dbReference type="AlphaFoldDB" id="A0A1M6KYA7"/>
<dbReference type="PANTHER" id="PTHR33744">
    <property type="entry name" value="CARBOHYDRATE DIACID REGULATOR"/>
    <property type="match status" value="1"/>
</dbReference>
<organism evidence="2 3">
    <name type="scientific">Nocardiopsis flavescens</name>
    <dbReference type="NCBI Taxonomy" id="758803"/>
    <lineage>
        <taxon>Bacteria</taxon>
        <taxon>Bacillati</taxon>
        <taxon>Actinomycetota</taxon>
        <taxon>Actinomycetes</taxon>
        <taxon>Streptosporangiales</taxon>
        <taxon>Nocardiopsidaceae</taxon>
        <taxon>Nocardiopsis</taxon>
    </lineage>
</organism>
<feature type="domain" description="GAF" evidence="1">
    <location>
        <begin position="93"/>
        <end position="244"/>
    </location>
</feature>
<dbReference type="InterPro" id="IPR003018">
    <property type="entry name" value="GAF"/>
</dbReference>
<proteinExistence type="predicted"/>
<reference evidence="2 3" key="1">
    <citation type="submission" date="2016-11" db="EMBL/GenBank/DDBJ databases">
        <authorList>
            <person name="Jaros S."/>
            <person name="Januszkiewicz K."/>
            <person name="Wedrychowicz H."/>
        </authorList>
    </citation>
    <scope>NUCLEOTIDE SEQUENCE [LARGE SCALE GENOMIC DNA]</scope>
    <source>
        <strain evidence="2 3">CGMCC 4.5723</strain>
    </source>
</reference>
<gene>
    <name evidence="2" type="ORF">SAMN05421803_1088</name>
</gene>
<dbReference type="Pfam" id="PF13556">
    <property type="entry name" value="HTH_30"/>
    <property type="match status" value="1"/>
</dbReference>
<evidence type="ECO:0000313" key="3">
    <source>
        <dbReference type="Proteomes" id="UP000184452"/>
    </source>
</evidence>
<dbReference type="Proteomes" id="UP000184452">
    <property type="component" value="Unassembled WGS sequence"/>
</dbReference>
<dbReference type="InterPro" id="IPR025736">
    <property type="entry name" value="PucR_C-HTH_dom"/>
</dbReference>
<dbReference type="SUPFAM" id="SSF55781">
    <property type="entry name" value="GAF domain-like"/>
    <property type="match status" value="1"/>
</dbReference>
<evidence type="ECO:0000313" key="2">
    <source>
        <dbReference type="EMBL" id="SHJ63945.1"/>
    </source>
</evidence>
<dbReference type="STRING" id="758803.SAMN05421803_1088"/>
<sequence>MGQRPETGPSLGDPLSAREDAVAALVSAVTGTEPGSAAGVPRALAALGLGEAAVRDLSERITLGRRELVRLRRREYELGVLFSSARELAAERDGDVLLEKTVDRAHQMMGSDLTYLSEYDPQTRELFVRKTIGSVSPDFRALRVPPGKGLASLVVERKAAVSVPRYTDFETGRHEAGIDAAVTAEGIVAMLGVPMLADDEVLGVLFVATREEHAFTPEDTALLTALADHASVVLQTARMLRSLRRAEDESRRALGRLTEHMTQRDRAHAVHRKLVEAVLTGGDFGTVSATLAEELARPVLLSDQAGNLLAEAGEGLAGVGVLQDHGMRRAVRRSAESGRLIELEDGGPVEGVAAFAAGERHLGTVFLGRGGFPLSDVDARTVERAAQVCALLFLSREAVAEAEYRVHGELIAELLSADPERRRDALARGRQRGMDAADFTSLLALSVPAGQRARAVRRAVKLAPAPSLVGEHQGLVVILGRPGLEDRAEEIRRGVAHHTRDEVLGVLPPPGEPGTQFPLVKKTVRLLEALGVSDSLAHTGDYVPYAAVFDADAPVMTHFLQRTLGEVRRYDAERGTELLPTLRAFVHHGASPTRTARALNFHVNTILQRLERLDRVLGAGWRDDEDYFRITLAVRMDELRERLVGGGG</sequence>
<keyword evidence="3" id="KW-1185">Reference proteome</keyword>
<evidence type="ECO:0000259" key="1">
    <source>
        <dbReference type="SMART" id="SM00065"/>
    </source>
</evidence>
<dbReference type="InterPro" id="IPR042070">
    <property type="entry name" value="PucR_C-HTH_sf"/>
</dbReference>
<dbReference type="SMART" id="SM00065">
    <property type="entry name" value="GAF"/>
    <property type="match status" value="1"/>
</dbReference>
<dbReference type="Gene3D" id="3.30.450.40">
    <property type="match status" value="1"/>
</dbReference>
<dbReference type="EMBL" id="FQZK01000008">
    <property type="protein sequence ID" value="SHJ63945.1"/>
    <property type="molecule type" value="Genomic_DNA"/>
</dbReference>
<accession>A0A1M6KYA7</accession>
<protein>
    <submittedName>
        <fullName evidence="2">PucR C-terminal helix-turn-helix domain-containing protein</fullName>
    </submittedName>
</protein>
<dbReference type="InterPro" id="IPR051448">
    <property type="entry name" value="CdaR-like_regulators"/>
</dbReference>
<dbReference type="InterPro" id="IPR029016">
    <property type="entry name" value="GAF-like_dom_sf"/>
</dbReference>
<dbReference type="OrthoDB" id="8026818at2"/>
<dbReference type="PANTHER" id="PTHR33744:SF1">
    <property type="entry name" value="DNA-BINDING TRANSCRIPTIONAL ACTIVATOR ADER"/>
    <property type="match status" value="1"/>
</dbReference>
<dbReference type="RefSeq" id="WP_084737343.1">
    <property type="nucleotide sequence ID" value="NZ_FQZK01000008.1"/>
</dbReference>
<name>A0A1M6KYA7_9ACTN</name>
<dbReference type="Gene3D" id="1.10.10.2840">
    <property type="entry name" value="PucR C-terminal helix-turn-helix domain"/>
    <property type="match status" value="1"/>
</dbReference>
<dbReference type="Pfam" id="PF13185">
    <property type="entry name" value="GAF_2"/>
    <property type="match status" value="1"/>
</dbReference>